<comment type="subcellular location">
    <subcellularLocation>
        <location evidence="1">Membrane</location>
        <topology evidence="1">Multi-pass membrane protein</topology>
    </subcellularLocation>
</comment>
<evidence type="ECO:0000256" key="2">
    <source>
        <dbReference type="ARBA" id="ARBA00022692"/>
    </source>
</evidence>
<evidence type="ECO:0000256" key="5">
    <source>
        <dbReference type="SAM" id="MobiDB-lite"/>
    </source>
</evidence>
<evidence type="ECO:0000313" key="7">
    <source>
        <dbReference type="EMBL" id="KAJ7766303.1"/>
    </source>
</evidence>
<dbReference type="GO" id="GO:0022857">
    <property type="term" value="F:transmembrane transporter activity"/>
    <property type="evidence" value="ECO:0007669"/>
    <property type="project" value="InterPro"/>
</dbReference>
<name>A0AAD7JJR7_9AGAR</name>
<evidence type="ECO:0000256" key="4">
    <source>
        <dbReference type="ARBA" id="ARBA00023136"/>
    </source>
</evidence>
<feature type="transmembrane region" description="Helical" evidence="6">
    <location>
        <begin position="474"/>
        <end position="494"/>
    </location>
</feature>
<accession>A0AAD7JJR7</accession>
<dbReference type="Pfam" id="PF07690">
    <property type="entry name" value="MFS_1"/>
    <property type="match status" value="1"/>
</dbReference>
<dbReference type="Gene3D" id="1.20.1250.20">
    <property type="entry name" value="MFS general substrate transporter like domains"/>
    <property type="match status" value="1"/>
</dbReference>
<feature type="transmembrane region" description="Helical" evidence="6">
    <location>
        <begin position="379"/>
        <end position="400"/>
    </location>
</feature>
<feature type="transmembrane region" description="Helical" evidence="6">
    <location>
        <begin position="449"/>
        <end position="468"/>
    </location>
</feature>
<feature type="transmembrane region" description="Helical" evidence="6">
    <location>
        <begin position="145"/>
        <end position="164"/>
    </location>
</feature>
<feature type="transmembrane region" description="Helical" evidence="6">
    <location>
        <begin position="170"/>
        <end position="192"/>
    </location>
</feature>
<feature type="transmembrane region" description="Helical" evidence="6">
    <location>
        <begin position="116"/>
        <end position="138"/>
    </location>
</feature>
<feature type="transmembrane region" description="Helical" evidence="6">
    <location>
        <begin position="85"/>
        <end position="110"/>
    </location>
</feature>
<dbReference type="PANTHER" id="PTHR23502:SF22">
    <property type="entry name" value="MAJOR FACILITATOR SUPERFAMILY (MFS) PROFILE DOMAIN-CONTAINING PROTEIN"/>
    <property type="match status" value="1"/>
</dbReference>
<protein>
    <submittedName>
        <fullName evidence="7">MFS general substrate transporter</fullName>
    </submittedName>
</protein>
<comment type="caution">
    <text evidence="7">The sequence shown here is derived from an EMBL/GenBank/DDBJ whole genome shotgun (WGS) entry which is preliminary data.</text>
</comment>
<feature type="transmembrane region" description="Helical" evidence="6">
    <location>
        <begin position="342"/>
        <end position="358"/>
    </location>
</feature>
<dbReference type="EMBL" id="JARJLG010000033">
    <property type="protein sequence ID" value="KAJ7766303.1"/>
    <property type="molecule type" value="Genomic_DNA"/>
</dbReference>
<organism evidence="7 8">
    <name type="scientific">Mycena maculata</name>
    <dbReference type="NCBI Taxonomy" id="230809"/>
    <lineage>
        <taxon>Eukaryota</taxon>
        <taxon>Fungi</taxon>
        <taxon>Dikarya</taxon>
        <taxon>Basidiomycota</taxon>
        <taxon>Agaricomycotina</taxon>
        <taxon>Agaricomycetes</taxon>
        <taxon>Agaricomycetidae</taxon>
        <taxon>Agaricales</taxon>
        <taxon>Marasmiineae</taxon>
        <taxon>Mycenaceae</taxon>
        <taxon>Mycena</taxon>
    </lineage>
</organism>
<evidence type="ECO:0000313" key="8">
    <source>
        <dbReference type="Proteomes" id="UP001215280"/>
    </source>
</evidence>
<evidence type="ECO:0000256" key="6">
    <source>
        <dbReference type="SAM" id="Phobius"/>
    </source>
</evidence>
<feature type="transmembrane region" description="Helical" evidence="6">
    <location>
        <begin position="406"/>
        <end position="428"/>
    </location>
</feature>
<feature type="transmembrane region" description="Helical" evidence="6">
    <location>
        <begin position="311"/>
        <end position="336"/>
    </location>
</feature>
<gene>
    <name evidence="7" type="ORF">DFH07DRAFT_809486</name>
</gene>
<sequence length="508" mass="55829">MSKSEEKIDIADGSSGTSEDSEIDLVSFHEQAAGRLVIDPEEAKIEFGEAVASRLKLSPDGTKVLWPQPTDSPEDPQNWSDRRKLLMLIIITLAAIVPDFDSGIGIAAVFKLAIQFNTTTAVINNLSWGGIAAVILIRRVGRLPVLFWSQVLGVAFLVGATFAPNLKTLISMRCLSSFFATTPQVTGLYIVTDLYPFHLQARMLNFWTMGFIVSPFLSPFALGFLVARTSWRWAFGIGSIYGAIVVVLIALFMEETMYDRTVRPIPSRPTSGVRYRIESLVGMTGLKMAKYRISWPEAIISPLRVIWRPHIFGLLVFEAFLFGFGIGINVTTAVFLGTPLPIGYVSVILGELIGRYLNDGIMNWSIRRNKGVFEAETRLWACYMALPLYICGFLVLGAAFQNHLSPGAIVMGWGLAQVATMINTVAVYRLPGFDPSITRLQGEISALLNLARTLGGFGVSYFQIPWAIKSGALQVFGVEAAIVAGLFLVVIPPLQLKGRVIRARFSLH</sequence>
<evidence type="ECO:0000256" key="3">
    <source>
        <dbReference type="ARBA" id="ARBA00022989"/>
    </source>
</evidence>
<feature type="transmembrane region" description="Helical" evidence="6">
    <location>
        <begin position="204"/>
        <end position="227"/>
    </location>
</feature>
<keyword evidence="2 6" id="KW-0812">Transmembrane</keyword>
<dbReference type="InterPro" id="IPR011701">
    <property type="entry name" value="MFS"/>
</dbReference>
<keyword evidence="3 6" id="KW-1133">Transmembrane helix</keyword>
<dbReference type="AlphaFoldDB" id="A0AAD7JJR7"/>
<feature type="region of interest" description="Disordered" evidence="5">
    <location>
        <begin position="1"/>
        <end position="22"/>
    </location>
</feature>
<proteinExistence type="predicted"/>
<dbReference type="InterPro" id="IPR036259">
    <property type="entry name" value="MFS_trans_sf"/>
</dbReference>
<evidence type="ECO:0000256" key="1">
    <source>
        <dbReference type="ARBA" id="ARBA00004141"/>
    </source>
</evidence>
<feature type="transmembrane region" description="Helical" evidence="6">
    <location>
        <begin position="233"/>
        <end position="253"/>
    </location>
</feature>
<dbReference type="PANTHER" id="PTHR23502">
    <property type="entry name" value="MAJOR FACILITATOR SUPERFAMILY"/>
    <property type="match status" value="1"/>
</dbReference>
<keyword evidence="4 6" id="KW-0472">Membrane</keyword>
<reference evidence="7" key="1">
    <citation type="submission" date="2023-03" db="EMBL/GenBank/DDBJ databases">
        <title>Massive genome expansion in bonnet fungi (Mycena s.s.) driven by repeated elements and novel gene families across ecological guilds.</title>
        <authorList>
            <consortium name="Lawrence Berkeley National Laboratory"/>
            <person name="Harder C.B."/>
            <person name="Miyauchi S."/>
            <person name="Viragh M."/>
            <person name="Kuo A."/>
            <person name="Thoen E."/>
            <person name="Andreopoulos B."/>
            <person name="Lu D."/>
            <person name="Skrede I."/>
            <person name="Drula E."/>
            <person name="Henrissat B."/>
            <person name="Morin E."/>
            <person name="Kohler A."/>
            <person name="Barry K."/>
            <person name="LaButti K."/>
            <person name="Morin E."/>
            <person name="Salamov A."/>
            <person name="Lipzen A."/>
            <person name="Mereny Z."/>
            <person name="Hegedus B."/>
            <person name="Baldrian P."/>
            <person name="Stursova M."/>
            <person name="Weitz H."/>
            <person name="Taylor A."/>
            <person name="Grigoriev I.V."/>
            <person name="Nagy L.G."/>
            <person name="Martin F."/>
            <person name="Kauserud H."/>
        </authorList>
    </citation>
    <scope>NUCLEOTIDE SEQUENCE</scope>
    <source>
        <strain evidence="7">CBHHK188m</strain>
    </source>
</reference>
<keyword evidence="8" id="KW-1185">Reference proteome</keyword>
<dbReference type="GO" id="GO:0005886">
    <property type="term" value="C:plasma membrane"/>
    <property type="evidence" value="ECO:0007669"/>
    <property type="project" value="TreeGrafter"/>
</dbReference>
<feature type="compositionally biased region" description="Basic and acidic residues" evidence="5">
    <location>
        <begin position="1"/>
        <end position="10"/>
    </location>
</feature>
<dbReference type="SUPFAM" id="SSF103473">
    <property type="entry name" value="MFS general substrate transporter"/>
    <property type="match status" value="1"/>
</dbReference>
<dbReference type="Proteomes" id="UP001215280">
    <property type="component" value="Unassembled WGS sequence"/>
</dbReference>